<feature type="transmembrane region" description="Helical" evidence="1">
    <location>
        <begin position="6"/>
        <end position="23"/>
    </location>
</feature>
<dbReference type="AlphaFoldDB" id="A0A0E9SH41"/>
<name>A0A0E9SH41_ANGAN</name>
<keyword evidence="1" id="KW-0812">Transmembrane</keyword>
<evidence type="ECO:0000313" key="2">
    <source>
        <dbReference type="EMBL" id="JAH39985.1"/>
    </source>
</evidence>
<proteinExistence type="predicted"/>
<accession>A0A0E9SH41</accession>
<reference evidence="2" key="2">
    <citation type="journal article" date="2015" name="Fish Shellfish Immunol.">
        <title>Early steps in the European eel (Anguilla anguilla)-Vibrio vulnificus interaction in the gills: Role of the RtxA13 toxin.</title>
        <authorList>
            <person name="Callol A."/>
            <person name="Pajuelo D."/>
            <person name="Ebbesson L."/>
            <person name="Teles M."/>
            <person name="MacKenzie S."/>
            <person name="Amaro C."/>
        </authorList>
    </citation>
    <scope>NUCLEOTIDE SEQUENCE</scope>
</reference>
<sequence length="46" mass="5425">MYVRVYLIVSTMSSFFLIFNVFCSHGIRPIQVGQCNLYAAVWHLHY</sequence>
<dbReference type="EMBL" id="GBXM01068592">
    <property type="protein sequence ID" value="JAH39985.1"/>
    <property type="molecule type" value="Transcribed_RNA"/>
</dbReference>
<protein>
    <submittedName>
        <fullName evidence="2">Uncharacterized protein</fullName>
    </submittedName>
</protein>
<organism evidence="2">
    <name type="scientific">Anguilla anguilla</name>
    <name type="common">European freshwater eel</name>
    <name type="synonym">Muraena anguilla</name>
    <dbReference type="NCBI Taxonomy" id="7936"/>
    <lineage>
        <taxon>Eukaryota</taxon>
        <taxon>Metazoa</taxon>
        <taxon>Chordata</taxon>
        <taxon>Craniata</taxon>
        <taxon>Vertebrata</taxon>
        <taxon>Euteleostomi</taxon>
        <taxon>Actinopterygii</taxon>
        <taxon>Neopterygii</taxon>
        <taxon>Teleostei</taxon>
        <taxon>Anguilliformes</taxon>
        <taxon>Anguillidae</taxon>
        <taxon>Anguilla</taxon>
    </lineage>
</organism>
<reference evidence="2" key="1">
    <citation type="submission" date="2014-11" db="EMBL/GenBank/DDBJ databases">
        <authorList>
            <person name="Amaro Gonzalez C."/>
        </authorList>
    </citation>
    <scope>NUCLEOTIDE SEQUENCE</scope>
</reference>
<keyword evidence="1" id="KW-1133">Transmembrane helix</keyword>
<keyword evidence="1" id="KW-0472">Membrane</keyword>
<evidence type="ECO:0000256" key="1">
    <source>
        <dbReference type="SAM" id="Phobius"/>
    </source>
</evidence>